<comment type="subcellular location">
    <subcellularLocation>
        <location evidence="9">Cytoplasm</location>
    </subcellularLocation>
</comment>
<feature type="binding site" evidence="9">
    <location>
        <position position="273"/>
    </location>
    <ligand>
        <name>K(+)</name>
        <dbReference type="ChEBI" id="CHEBI:29103"/>
    </ligand>
</feature>
<evidence type="ECO:0000256" key="1">
    <source>
        <dbReference type="ARBA" id="ARBA00022679"/>
    </source>
</evidence>
<dbReference type="CDD" id="cd01174">
    <property type="entry name" value="ribokinase"/>
    <property type="match status" value="1"/>
</dbReference>
<dbReference type="Gene3D" id="3.40.1190.20">
    <property type="match status" value="1"/>
</dbReference>
<feature type="active site" description="Proton acceptor" evidence="9">
    <location>
        <position position="243"/>
    </location>
</feature>
<evidence type="ECO:0000256" key="8">
    <source>
        <dbReference type="ARBA" id="ARBA00023277"/>
    </source>
</evidence>
<feature type="binding site" evidence="9">
    <location>
        <position position="136"/>
    </location>
    <ligand>
        <name>substrate</name>
    </ligand>
</feature>
<dbReference type="Proteomes" id="UP000610760">
    <property type="component" value="Unassembled WGS sequence"/>
</dbReference>
<dbReference type="SUPFAM" id="SSF53613">
    <property type="entry name" value="Ribokinase-like"/>
    <property type="match status" value="1"/>
</dbReference>
<evidence type="ECO:0000313" key="11">
    <source>
        <dbReference type="EMBL" id="MBC8560911.1"/>
    </source>
</evidence>
<dbReference type="PRINTS" id="PR00990">
    <property type="entry name" value="RIBOKINASE"/>
</dbReference>
<dbReference type="GO" id="GO:0005737">
    <property type="term" value="C:cytoplasm"/>
    <property type="evidence" value="ECO:0007669"/>
    <property type="project" value="UniProtKB-SubCell"/>
</dbReference>
<comment type="cofactor">
    <cofactor evidence="9">
        <name>Mg(2+)</name>
        <dbReference type="ChEBI" id="CHEBI:18420"/>
    </cofactor>
    <text evidence="9">Requires a divalent cation, most likely magnesium in vivo, as an electrophilic catalyst to aid phosphoryl group transfer. It is the chelate of the metal and the nucleotide that is the actual substrate.</text>
</comment>
<dbReference type="InterPro" id="IPR011877">
    <property type="entry name" value="Ribokinase"/>
</dbReference>
<keyword evidence="12" id="KW-1185">Reference proteome</keyword>
<sequence length="295" mass="31722">MKVLNFGSLNIDYVYRVERFALPGETIPAINMERFSGGKGLNQSVALARAGIPVAHAGCVGSDGVFLIEELEKSGAETDKIQVLSSPSGHAIIQVDSKGENTILLYPGANHKITREQVDRTLEEYGEGDVLLLQNEVCEIAYIMEAAYRKGMQIFFNPSPMTEAISGYPLHLVSCFLVNGLEGASLAGTRGREAILAGIREKYPEAQIVLTLGKDGACYDDKRGRYFHQAFPVEAVDTTAAGDTFTGYFIAQLLCGSPPDTVLRCACAASALAVSRMGAAPSIPYKNEVEAFLSN</sequence>
<keyword evidence="2 9" id="KW-0479">Metal-binding</keyword>
<keyword evidence="9" id="KW-0963">Cytoplasm</keyword>
<name>A0A926I8H3_9FIRM</name>
<keyword evidence="5 9" id="KW-0067">ATP-binding</keyword>
<feature type="binding site" evidence="9">
    <location>
        <position position="239"/>
    </location>
    <ligand>
        <name>K(+)</name>
        <dbReference type="ChEBI" id="CHEBI:29103"/>
    </ligand>
</feature>
<keyword evidence="3 9" id="KW-0547">Nucleotide-binding</keyword>
<organism evidence="11 12">
    <name type="scientific">Fumia xinanensis</name>
    <dbReference type="NCBI Taxonomy" id="2763659"/>
    <lineage>
        <taxon>Bacteria</taxon>
        <taxon>Bacillati</taxon>
        <taxon>Bacillota</taxon>
        <taxon>Clostridia</taxon>
        <taxon>Eubacteriales</taxon>
        <taxon>Oscillospiraceae</taxon>
        <taxon>Fumia</taxon>
    </lineage>
</organism>
<keyword evidence="6 9" id="KW-0460">Magnesium</keyword>
<feature type="binding site" evidence="9">
    <location>
        <position position="276"/>
    </location>
    <ligand>
        <name>K(+)</name>
        <dbReference type="ChEBI" id="CHEBI:29103"/>
    </ligand>
</feature>
<comment type="catalytic activity">
    <reaction evidence="9">
        <text>D-ribose + ATP = D-ribose 5-phosphate + ADP + H(+)</text>
        <dbReference type="Rhea" id="RHEA:13697"/>
        <dbReference type="ChEBI" id="CHEBI:15378"/>
        <dbReference type="ChEBI" id="CHEBI:30616"/>
        <dbReference type="ChEBI" id="CHEBI:47013"/>
        <dbReference type="ChEBI" id="CHEBI:78346"/>
        <dbReference type="ChEBI" id="CHEBI:456216"/>
        <dbReference type="EC" id="2.7.1.15"/>
    </reaction>
</comment>
<proteinExistence type="inferred from homology"/>
<dbReference type="PANTHER" id="PTHR10584:SF166">
    <property type="entry name" value="RIBOKINASE"/>
    <property type="match status" value="1"/>
</dbReference>
<feature type="binding site" evidence="9">
    <location>
        <begin position="38"/>
        <end position="42"/>
    </location>
    <ligand>
        <name>substrate</name>
    </ligand>
</feature>
<accession>A0A926I8H3</accession>
<evidence type="ECO:0000256" key="5">
    <source>
        <dbReference type="ARBA" id="ARBA00022840"/>
    </source>
</evidence>
<protein>
    <recommendedName>
        <fullName evidence="9">Ribokinase</fullName>
        <shortName evidence="9">RK</shortName>
        <ecNumber evidence="9">2.7.1.15</ecNumber>
    </recommendedName>
</protein>
<dbReference type="GO" id="GO:0046872">
    <property type="term" value="F:metal ion binding"/>
    <property type="evidence" value="ECO:0007669"/>
    <property type="project" value="UniProtKB-KW"/>
</dbReference>
<dbReference type="HAMAP" id="MF_01987">
    <property type="entry name" value="Ribokinase"/>
    <property type="match status" value="1"/>
</dbReference>
<dbReference type="InterPro" id="IPR011611">
    <property type="entry name" value="PfkB_dom"/>
</dbReference>
<feature type="binding site" evidence="9">
    <location>
        <position position="179"/>
    </location>
    <ligand>
        <name>ATP</name>
        <dbReference type="ChEBI" id="CHEBI:30616"/>
    </ligand>
</feature>
<comment type="pathway">
    <text evidence="9">Carbohydrate metabolism; D-ribose degradation; D-ribose 5-phosphate from beta-D-ribopyranose: step 2/2.</text>
</comment>
<comment type="caution">
    <text evidence="11">The sequence shown here is derived from an EMBL/GenBank/DDBJ whole genome shotgun (WGS) entry which is preliminary data.</text>
</comment>
<feature type="binding site" evidence="9">
    <location>
        <position position="278"/>
    </location>
    <ligand>
        <name>K(+)</name>
        <dbReference type="ChEBI" id="CHEBI:29103"/>
    </ligand>
</feature>
<evidence type="ECO:0000256" key="7">
    <source>
        <dbReference type="ARBA" id="ARBA00022958"/>
    </source>
</evidence>
<reference evidence="11" key="1">
    <citation type="submission" date="2020-08" db="EMBL/GenBank/DDBJ databases">
        <title>Genome public.</title>
        <authorList>
            <person name="Liu C."/>
            <person name="Sun Q."/>
        </authorList>
    </citation>
    <scope>NUCLEOTIDE SEQUENCE</scope>
    <source>
        <strain evidence="11">NSJ-33</strain>
    </source>
</reference>
<evidence type="ECO:0000256" key="3">
    <source>
        <dbReference type="ARBA" id="ARBA00022741"/>
    </source>
</evidence>
<gene>
    <name evidence="9" type="primary">rbsK</name>
    <name evidence="11" type="ORF">H8710_12625</name>
</gene>
<feature type="binding site" evidence="9">
    <location>
        <position position="282"/>
    </location>
    <ligand>
        <name>K(+)</name>
        <dbReference type="ChEBI" id="CHEBI:29103"/>
    </ligand>
</feature>
<evidence type="ECO:0000256" key="9">
    <source>
        <dbReference type="HAMAP-Rule" id="MF_01987"/>
    </source>
</evidence>
<evidence type="ECO:0000256" key="6">
    <source>
        <dbReference type="ARBA" id="ARBA00022842"/>
    </source>
</evidence>
<comment type="caution">
    <text evidence="9">Lacks conserved residue(s) required for the propagation of feature annotation.</text>
</comment>
<feature type="binding site" evidence="9">
    <location>
        <position position="243"/>
    </location>
    <ligand>
        <name>substrate</name>
    </ligand>
</feature>
<feature type="domain" description="Carbohydrate kinase PfkB" evidence="10">
    <location>
        <begin position="2"/>
        <end position="284"/>
    </location>
</feature>
<dbReference type="PANTHER" id="PTHR10584">
    <property type="entry name" value="SUGAR KINASE"/>
    <property type="match status" value="1"/>
</dbReference>
<evidence type="ECO:0000256" key="4">
    <source>
        <dbReference type="ARBA" id="ARBA00022777"/>
    </source>
</evidence>
<comment type="subunit">
    <text evidence="9">Homodimer.</text>
</comment>
<dbReference type="GO" id="GO:0004747">
    <property type="term" value="F:ribokinase activity"/>
    <property type="evidence" value="ECO:0007669"/>
    <property type="project" value="UniProtKB-UniRule"/>
</dbReference>
<feature type="binding site" evidence="9">
    <location>
        <position position="237"/>
    </location>
    <ligand>
        <name>K(+)</name>
        <dbReference type="ChEBI" id="CHEBI:29103"/>
    </ligand>
</feature>
<dbReference type="GO" id="GO:0019303">
    <property type="term" value="P:D-ribose catabolic process"/>
    <property type="evidence" value="ECO:0007669"/>
    <property type="project" value="UniProtKB-UniRule"/>
</dbReference>
<feature type="binding site" evidence="9">
    <location>
        <begin position="211"/>
        <end position="216"/>
    </location>
    <ligand>
        <name>ATP</name>
        <dbReference type="ChEBI" id="CHEBI:30616"/>
    </ligand>
</feature>
<keyword evidence="7 9" id="KW-0630">Potassium</keyword>
<dbReference type="RefSeq" id="WP_249296204.1">
    <property type="nucleotide sequence ID" value="NZ_JACRSV010000005.1"/>
</dbReference>
<dbReference type="GO" id="GO:0005524">
    <property type="term" value="F:ATP binding"/>
    <property type="evidence" value="ECO:0007669"/>
    <property type="project" value="UniProtKB-UniRule"/>
</dbReference>
<dbReference type="InterPro" id="IPR029056">
    <property type="entry name" value="Ribokinase-like"/>
</dbReference>
<keyword evidence="1 9" id="KW-0808">Transferase</keyword>
<comment type="activity regulation">
    <text evidence="9">Activated by a monovalent cation that binds near, but not in, the active site. The most likely occupant of the site in vivo is potassium. Ion binding induces a conformational change that may alter substrate affinity.</text>
</comment>
<feature type="binding site" evidence="9">
    <location>
        <begin position="10"/>
        <end position="12"/>
    </location>
    <ligand>
        <name>substrate</name>
    </ligand>
</feature>
<evidence type="ECO:0000256" key="2">
    <source>
        <dbReference type="ARBA" id="ARBA00022723"/>
    </source>
</evidence>
<evidence type="ECO:0000313" key="12">
    <source>
        <dbReference type="Proteomes" id="UP000610760"/>
    </source>
</evidence>
<dbReference type="InterPro" id="IPR002139">
    <property type="entry name" value="Ribo/fructo_kinase"/>
</dbReference>
<dbReference type="Pfam" id="PF00294">
    <property type="entry name" value="PfkB"/>
    <property type="match status" value="1"/>
</dbReference>
<feature type="binding site" evidence="9">
    <location>
        <begin position="242"/>
        <end position="243"/>
    </location>
    <ligand>
        <name>ATP</name>
        <dbReference type="ChEBI" id="CHEBI:30616"/>
    </ligand>
</feature>
<keyword evidence="4 9" id="KW-0418">Kinase</keyword>
<dbReference type="EC" id="2.7.1.15" evidence="9"/>
<dbReference type="AlphaFoldDB" id="A0A926I8H3"/>
<comment type="similarity">
    <text evidence="9">Belongs to the carbohydrate kinase PfkB family. Ribokinase subfamily.</text>
</comment>
<evidence type="ECO:0000259" key="10">
    <source>
        <dbReference type="Pfam" id="PF00294"/>
    </source>
</evidence>
<keyword evidence="8 9" id="KW-0119">Carbohydrate metabolism</keyword>
<dbReference type="EMBL" id="JACRSV010000005">
    <property type="protein sequence ID" value="MBC8560911.1"/>
    <property type="molecule type" value="Genomic_DNA"/>
</dbReference>
<comment type="function">
    <text evidence="9">Catalyzes the phosphorylation of ribose at O-5 in a reaction requiring ATP and magnesium. The resulting D-ribose-5-phosphate can then be used either for sythesis of nucleotides, histidine, and tryptophan, or as a component of the pentose phosphate pathway.</text>
</comment>